<dbReference type="Pfam" id="PF00535">
    <property type="entry name" value="Glycos_transf_2"/>
    <property type="match status" value="1"/>
</dbReference>
<dbReference type="InterPro" id="IPR001173">
    <property type="entry name" value="Glyco_trans_2-like"/>
</dbReference>
<dbReference type="SUPFAM" id="SSF53448">
    <property type="entry name" value="Nucleotide-diphospho-sugar transferases"/>
    <property type="match status" value="1"/>
</dbReference>
<dbReference type="PANTHER" id="PTHR22916:SF3">
    <property type="entry name" value="UDP-GLCNAC:BETAGAL BETA-1,3-N-ACETYLGLUCOSAMINYLTRANSFERASE-LIKE PROTEIN 1"/>
    <property type="match status" value="1"/>
</dbReference>
<evidence type="ECO:0000313" key="3">
    <source>
        <dbReference type="Proteomes" id="UP000619457"/>
    </source>
</evidence>
<dbReference type="GO" id="GO:0016758">
    <property type="term" value="F:hexosyltransferase activity"/>
    <property type="evidence" value="ECO:0007669"/>
    <property type="project" value="UniProtKB-ARBA"/>
</dbReference>
<dbReference type="EMBL" id="BMWX01000001">
    <property type="protein sequence ID" value="GGZ14987.1"/>
    <property type="molecule type" value="Genomic_DNA"/>
</dbReference>
<dbReference type="Gene3D" id="3.90.550.10">
    <property type="entry name" value="Spore Coat Polysaccharide Biosynthesis Protein SpsA, Chain A"/>
    <property type="match status" value="1"/>
</dbReference>
<dbReference type="InterPro" id="IPR029044">
    <property type="entry name" value="Nucleotide-diphossugar_trans"/>
</dbReference>
<evidence type="ECO:0000259" key="1">
    <source>
        <dbReference type="Pfam" id="PF00535"/>
    </source>
</evidence>
<dbReference type="CDD" id="cd00761">
    <property type="entry name" value="Glyco_tranf_GTA_type"/>
    <property type="match status" value="1"/>
</dbReference>
<keyword evidence="2" id="KW-0808">Transferase</keyword>
<comment type="caution">
    <text evidence="2">The sequence shown here is derived from an EMBL/GenBank/DDBJ whole genome shotgun (WGS) entry which is preliminary data.</text>
</comment>
<dbReference type="RefSeq" id="WP_018474384.1">
    <property type="nucleotide sequence ID" value="NZ_BMWX01000001.1"/>
</dbReference>
<proteinExistence type="predicted"/>
<dbReference type="PANTHER" id="PTHR22916">
    <property type="entry name" value="GLYCOSYLTRANSFERASE"/>
    <property type="match status" value="1"/>
</dbReference>
<dbReference type="AlphaFoldDB" id="A0A918PLG6"/>
<dbReference type="Proteomes" id="UP000619457">
    <property type="component" value="Unassembled WGS sequence"/>
</dbReference>
<reference evidence="2" key="1">
    <citation type="journal article" date="2014" name="Int. J. Syst. Evol. Microbiol.">
        <title>Complete genome sequence of Corynebacterium casei LMG S-19264T (=DSM 44701T), isolated from a smear-ripened cheese.</title>
        <authorList>
            <consortium name="US DOE Joint Genome Institute (JGI-PGF)"/>
            <person name="Walter F."/>
            <person name="Albersmeier A."/>
            <person name="Kalinowski J."/>
            <person name="Ruckert C."/>
        </authorList>
    </citation>
    <scope>NUCLEOTIDE SEQUENCE</scope>
    <source>
        <strain evidence="2">KCTC 12368</strain>
    </source>
</reference>
<reference evidence="2" key="2">
    <citation type="submission" date="2020-09" db="EMBL/GenBank/DDBJ databases">
        <authorList>
            <person name="Sun Q."/>
            <person name="Kim S."/>
        </authorList>
    </citation>
    <scope>NUCLEOTIDE SEQUENCE</scope>
    <source>
        <strain evidence="2">KCTC 12368</strain>
    </source>
</reference>
<organism evidence="2 3">
    <name type="scientific">Echinicola pacifica</name>
    <dbReference type="NCBI Taxonomy" id="346377"/>
    <lineage>
        <taxon>Bacteria</taxon>
        <taxon>Pseudomonadati</taxon>
        <taxon>Bacteroidota</taxon>
        <taxon>Cytophagia</taxon>
        <taxon>Cytophagales</taxon>
        <taxon>Cyclobacteriaceae</taxon>
        <taxon>Echinicola</taxon>
    </lineage>
</organism>
<evidence type="ECO:0000313" key="2">
    <source>
        <dbReference type="EMBL" id="GGZ14987.1"/>
    </source>
</evidence>
<accession>A0A918PLG6</accession>
<protein>
    <submittedName>
        <fullName evidence="2">Glycosyl transferase</fullName>
    </submittedName>
</protein>
<gene>
    <name evidence="2" type="ORF">GCM10007049_03770</name>
</gene>
<sequence>MFSVVIPLYNKEDSVADTLASVLAQENADFEVVIVNDGSTDSSLDIVKGINDSRIKIFEKENGGVSSARNYGIAKSEFPYIAFMDADDKWKPNYLSEMSKLINDYPQAGMFTCYHCTIYNGEQLDMELNIERGILDNYFKHCLRFPIAWTSSTIVRKEVFEVVGGFPVGMVSGEDDYTWAKIALKYPVAFLPENLSIYQKEDISIISRRGKRDTCKETWQHLYTEDQPYVNKYIAMKAILKGKRYSWGGHTDISKQIEKDFKYVNQYTDVNHDWKLLFYLNRTPNFIKKIILGYKKAASKSNYSGS</sequence>
<keyword evidence="3" id="KW-1185">Reference proteome</keyword>
<feature type="domain" description="Glycosyltransferase 2-like" evidence="1">
    <location>
        <begin position="3"/>
        <end position="161"/>
    </location>
</feature>
<name>A0A918PLG6_9BACT</name>